<feature type="region of interest" description="Disordered" evidence="3">
    <location>
        <begin position="122"/>
        <end position="174"/>
    </location>
</feature>
<feature type="compositionally biased region" description="Basic and acidic residues" evidence="3">
    <location>
        <begin position="122"/>
        <end position="133"/>
    </location>
</feature>
<evidence type="ECO:0000256" key="1">
    <source>
        <dbReference type="PROSITE-ProRule" id="PRU00285"/>
    </source>
</evidence>
<proteinExistence type="inferred from homology"/>
<evidence type="ECO:0000256" key="3">
    <source>
        <dbReference type="SAM" id="MobiDB-lite"/>
    </source>
</evidence>
<dbReference type="Pfam" id="PF00011">
    <property type="entry name" value="HSP20"/>
    <property type="match status" value="1"/>
</dbReference>
<dbReference type="AlphaFoldDB" id="A0ABD5VCG9"/>
<dbReference type="EMBL" id="JBHSXN010000001">
    <property type="protein sequence ID" value="MFC6951363.1"/>
    <property type="molecule type" value="Genomic_DNA"/>
</dbReference>
<sequence>MNFGEVSRSVGNRVLETVGRAASRVQESKPLPADVLESDDAYLVVFDAPGVAQTDVQVRYVDDAVEVQIDRFREFYDDHEMRVPGRGMSLDGRADLPADALVDADASTATLRANGTLEVRVPKREPTAGERDASAGTVEIATPDDESDAAEGEEVDAEADESDSDADAVEDAEK</sequence>
<dbReference type="InterPro" id="IPR008978">
    <property type="entry name" value="HSP20-like_chaperone"/>
</dbReference>
<dbReference type="RefSeq" id="WP_336348398.1">
    <property type="nucleotide sequence ID" value="NZ_JAZAQL010000001.1"/>
</dbReference>
<comment type="similarity">
    <text evidence="1 2">Belongs to the small heat shock protein (HSP20) family.</text>
</comment>
<organism evidence="5 6">
    <name type="scientific">Halorubellus litoreus</name>
    <dbReference type="NCBI Taxonomy" id="755308"/>
    <lineage>
        <taxon>Archaea</taxon>
        <taxon>Methanobacteriati</taxon>
        <taxon>Methanobacteriota</taxon>
        <taxon>Stenosarchaea group</taxon>
        <taxon>Halobacteria</taxon>
        <taxon>Halobacteriales</taxon>
        <taxon>Halorubellaceae</taxon>
        <taxon>Halorubellus</taxon>
    </lineage>
</organism>
<evidence type="ECO:0000313" key="6">
    <source>
        <dbReference type="Proteomes" id="UP001596395"/>
    </source>
</evidence>
<dbReference type="CDD" id="cd06464">
    <property type="entry name" value="ACD_sHsps-like"/>
    <property type="match status" value="1"/>
</dbReference>
<dbReference type="Proteomes" id="UP001596395">
    <property type="component" value="Unassembled WGS sequence"/>
</dbReference>
<keyword evidence="6" id="KW-1185">Reference proteome</keyword>
<feature type="domain" description="SHSP" evidence="4">
    <location>
        <begin position="22"/>
        <end position="141"/>
    </location>
</feature>
<dbReference type="InterPro" id="IPR002068">
    <property type="entry name" value="A-crystallin/Hsp20_dom"/>
</dbReference>
<comment type="caution">
    <text evidence="5">The sequence shown here is derived from an EMBL/GenBank/DDBJ whole genome shotgun (WGS) entry which is preliminary data.</text>
</comment>
<evidence type="ECO:0000256" key="2">
    <source>
        <dbReference type="RuleBase" id="RU003616"/>
    </source>
</evidence>
<dbReference type="SUPFAM" id="SSF49764">
    <property type="entry name" value="HSP20-like chaperones"/>
    <property type="match status" value="1"/>
</dbReference>
<reference evidence="5 6" key="1">
    <citation type="journal article" date="2019" name="Int. J. Syst. Evol. Microbiol.">
        <title>The Global Catalogue of Microorganisms (GCM) 10K type strain sequencing project: providing services to taxonomists for standard genome sequencing and annotation.</title>
        <authorList>
            <consortium name="The Broad Institute Genomics Platform"/>
            <consortium name="The Broad Institute Genome Sequencing Center for Infectious Disease"/>
            <person name="Wu L."/>
            <person name="Ma J."/>
        </authorList>
    </citation>
    <scope>NUCLEOTIDE SEQUENCE [LARGE SCALE GENOMIC DNA]</scope>
    <source>
        <strain evidence="5 6">GX26</strain>
    </source>
</reference>
<feature type="compositionally biased region" description="Acidic residues" evidence="3">
    <location>
        <begin position="142"/>
        <end position="174"/>
    </location>
</feature>
<gene>
    <name evidence="5" type="ORF">ACFQGB_00675</name>
</gene>
<name>A0ABD5VCG9_9EURY</name>
<evidence type="ECO:0000259" key="4">
    <source>
        <dbReference type="PROSITE" id="PS01031"/>
    </source>
</evidence>
<evidence type="ECO:0000313" key="5">
    <source>
        <dbReference type="EMBL" id="MFC6951363.1"/>
    </source>
</evidence>
<protein>
    <submittedName>
        <fullName evidence="5">Hsp20/alpha crystallin family protein</fullName>
    </submittedName>
</protein>
<dbReference type="PROSITE" id="PS01031">
    <property type="entry name" value="SHSP"/>
    <property type="match status" value="1"/>
</dbReference>
<dbReference type="Gene3D" id="2.60.40.790">
    <property type="match status" value="1"/>
</dbReference>
<accession>A0ABD5VCG9</accession>